<dbReference type="InterPro" id="IPR011058">
    <property type="entry name" value="Cyanovirin-N"/>
</dbReference>
<evidence type="ECO:0000313" key="2">
    <source>
        <dbReference type="EMBL" id="KAJ7732457.1"/>
    </source>
</evidence>
<evidence type="ECO:0000259" key="1">
    <source>
        <dbReference type="SMART" id="SM01111"/>
    </source>
</evidence>
<protein>
    <recommendedName>
        <fullName evidence="1">Cyanovirin-N domain-containing protein</fullName>
    </recommendedName>
</protein>
<feature type="non-terminal residue" evidence="2">
    <location>
        <position position="1"/>
    </location>
</feature>
<dbReference type="EMBL" id="JARKIB010000145">
    <property type="protein sequence ID" value="KAJ7732457.1"/>
    <property type="molecule type" value="Genomic_DNA"/>
</dbReference>
<dbReference type="SMART" id="SM01111">
    <property type="entry name" value="CVNH"/>
    <property type="match status" value="1"/>
</dbReference>
<dbReference type="InterPro" id="IPR036673">
    <property type="entry name" value="Cyanovirin-N_sf"/>
</dbReference>
<accession>A0AAD7MVI1</accession>
<comment type="caution">
    <text evidence="2">The sequence shown here is derived from an EMBL/GenBank/DDBJ whole genome shotgun (WGS) entry which is preliminary data.</text>
</comment>
<dbReference type="Pfam" id="PF08881">
    <property type="entry name" value="CVNH"/>
    <property type="match status" value="1"/>
</dbReference>
<proteinExistence type="predicted"/>
<sequence length="99" mass="11182">MSFAESSQFFRLVGTVLHAQCRDEHGNLHNSTLDLDHILGNNNGHFERHGSRFHESSSICGLNHTTLVARLRKEDGDYHDATIDLNSIIRNDNGRLEKA</sequence>
<name>A0AAD7MVI1_9AGAR</name>
<evidence type="ECO:0000313" key="3">
    <source>
        <dbReference type="Proteomes" id="UP001215598"/>
    </source>
</evidence>
<reference evidence="2" key="1">
    <citation type="submission" date="2023-03" db="EMBL/GenBank/DDBJ databases">
        <title>Massive genome expansion in bonnet fungi (Mycena s.s.) driven by repeated elements and novel gene families across ecological guilds.</title>
        <authorList>
            <consortium name="Lawrence Berkeley National Laboratory"/>
            <person name="Harder C.B."/>
            <person name="Miyauchi S."/>
            <person name="Viragh M."/>
            <person name="Kuo A."/>
            <person name="Thoen E."/>
            <person name="Andreopoulos B."/>
            <person name="Lu D."/>
            <person name="Skrede I."/>
            <person name="Drula E."/>
            <person name="Henrissat B."/>
            <person name="Morin E."/>
            <person name="Kohler A."/>
            <person name="Barry K."/>
            <person name="LaButti K."/>
            <person name="Morin E."/>
            <person name="Salamov A."/>
            <person name="Lipzen A."/>
            <person name="Mereny Z."/>
            <person name="Hegedus B."/>
            <person name="Baldrian P."/>
            <person name="Stursova M."/>
            <person name="Weitz H."/>
            <person name="Taylor A."/>
            <person name="Grigoriev I.V."/>
            <person name="Nagy L.G."/>
            <person name="Martin F."/>
            <person name="Kauserud H."/>
        </authorList>
    </citation>
    <scope>NUCLEOTIDE SEQUENCE</scope>
    <source>
        <strain evidence="2">CBHHK182m</strain>
    </source>
</reference>
<dbReference type="AlphaFoldDB" id="A0AAD7MVI1"/>
<dbReference type="Proteomes" id="UP001215598">
    <property type="component" value="Unassembled WGS sequence"/>
</dbReference>
<dbReference type="PANTHER" id="PTHR42076">
    <property type="entry name" value="CYANOVIRIN-N HOMOLOG"/>
    <property type="match status" value="1"/>
</dbReference>
<feature type="domain" description="Cyanovirin-N" evidence="1">
    <location>
        <begin position="2"/>
        <end position="98"/>
    </location>
</feature>
<dbReference type="PANTHER" id="PTHR42076:SF1">
    <property type="entry name" value="CYANOVIRIN-N DOMAIN-CONTAINING PROTEIN"/>
    <property type="match status" value="1"/>
</dbReference>
<dbReference type="SUPFAM" id="SSF51322">
    <property type="entry name" value="Cyanovirin-N"/>
    <property type="match status" value="1"/>
</dbReference>
<gene>
    <name evidence="2" type="ORF">B0H16DRAFT_1581524</name>
</gene>
<keyword evidence="3" id="KW-1185">Reference proteome</keyword>
<organism evidence="2 3">
    <name type="scientific">Mycena metata</name>
    <dbReference type="NCBI Taxonomy" id="1033252"/>
    <lineage>
        <taxon>Eukaryota</taxon>
        <taxon>Fungi</taxon>
        <taxon>Dikarya</taxon>
        <taxon>Basidiomycota</taxon>
        <taxon>Agaricomycotina</taxon>
        <taxon>Agaricomycetes</taxon>
        <taxon>Agaricomycetidae</taxon>
        <taxon>Agaricales</taxon>
        <taxon>Marasmiineae</taxon>
        <taxon>Mycenaceae</taxon>
        <taxon>Mycena</taxon>
    </lineage>
</organism>
<dbReference type="Gene3D" id="2.30.60.10">
    <property type="entry name" value="Cyanovirin-N"/>
    <property type="match status" value="1"/>
</dbReference>